<comment type="caution">
    <text evidence="4">The sequence shown here is derived from an EMBL/GenBank/DDBJ whole genome shotgun (WGS) entry which is preliminary data.</text>
</comment>
<dbReference type="EMBL" id="CAJOBD010001530">
    <property type="protein sequence ID" value="CAF3809146.1"/>
    <property type="molecule type" value="Genomic_DNA"/>
</dbReference>
<dbReference type="OrthoDB" id="2365600at2759"/>
<evidence type="ECO:0000313" key="1">
    <source>
        <dbReference type="EMBL" id="CAF0932113.1"/>
    </source>
</evidence>
<dbReference type="Proteomes" id="UP000663854">
    <property type="component" value="Unassembled WGS sequence"/>
</dbReference>
<sequence>MKRRERKHDHQELFCIGGTMADIYPGSDWSFVYGLASVDDGLIQGDDRVFKVENYQRRSKILYFYTI</sequence>
<accession>A0A815MP45</accession>
<evidence type="ECO:0000313" key="2">
    <source>
        <dbReference type="EMBL" id="CAF1373271.1"/>
    </source>
</evidence>
<dbReference type="Proteomes" id="UP000663870">
    <property type="component" value="Unassembled WGS sequence"/>
</dbReference>
<evidence type="ECO:0000313" key="4">
    <source>
        <dbReference type="EMBL" id="CAF1423265.1"/>
    </source>
</evidence>
<dbReference type="Proteomes" id="UP000663864">
    <property type="component" value="Unassembled WGS sequence"/>
</dbReference>
<dbReference type="EMBL" id="CAJNOU010004033">
    <property type="protein sequence ID" value="CAF1423265.1"/>
    <property type="molecule type" value="Genomic_DNA"/>
</dbReference>
<gene>
    <name evidence="6" type="ORF">JBS370_LOCUS15760</name>
    <name evidence="5" type="ORF">JXQ802_LOCUS49577</name>
    <name evidence="2" type="ORF">PYM288_LOCUS33470</name>
    <name evidence="3" type="ORF">RFH988_LOCUS33693</name>
    <name evidence="4" type="ORF">SEV965_LOCUS32391</name>
    <name evidence="1" type="ORF">ZHD862_LOCUS8993</name>
</gene>
<dbReference type="AlphaFoldDB" id="A0A815MP45"/>
<keyword evidence="7" id="KW-1185">Reference proteome</keyword>
<dbReference type="EMBL" id="CAJNOL010005989">
    <property type="protein sequence ID" value="CAF1612607.1"/>
    <property type="molecule type" value="Genomic_DNA"/>
</dbReference>
<proteinExistence type="predicted"/>
<dbReference type="EMBL" id="CAJNOH010004552">
    <property type="protein sequence ID" value="CAF1373271.1"/>
    <property type="molecule type" value="Genomic_DNA"/>
</dbReference>
<dbReference type="Proteomes" id="UP000663889">
    <property type="component" value="Unassembled WGS sequence"/>
</dbReference>
<dbReference type="EMBL" id="CAJNOO010004344">
    <property type="protein sequence ID" value="CAF1377996.1"/>
    <property type="molecule type" value="Genomic_DNA"/>
</dbReference>
<evidence type="ECO:0000313" key="6">
    <source>
        <dbReference type="EMBL" id="CAF3809146.1"/>
    </source>
</evidence>
<evidence type="ECO:0000313" key="5">
    <source>
        <dbReference type="EMBL" id="CAF1612607.1"/>
    </source>
</evidence>
<evidence type="ECO:0000313" key="7">
    <source>
        <dbReference type="Proteomes" id="UP000663870"/>
    </source>
</evidence>
<dbReference type="Proteomes" id="UP000663882">
    <property type="component" value="Unassembled WGS sequence"/>
</dbReference>
<protein>
    <submittedName>
        <fullName evidence="4">Uncharacterized protein</fullName>
    </submittedName>
</protein>
<evidence type="ECO:0000313" key="3">
    <source>
        <dbReference type="EMBL" id="CAF1377996.1"/>
    </source>
</evidence>
<organism evidence="4 8">
    <name type="scientific">Rotaria sordida</name>
    <dbReference type="NCBI Taxonomy" id="392033"/>
    <lineage>
        <taxon>Eukaryota</taxon>
        <taxon>Metazoa</taxon>
        <taxon>Spiralia</taxon>
        <taxon>Gnathifera</taxon>
        <taxon>Rotifera</taxon>
        <taxon>Eurotatoria</taxon>
        <taxon>Bdelloidea</taxon>
        <taxon>Philodinida</taxon>
        <taxon>Philodinidae</taxon>
        <taxon>Rotaria</taxon>
    </lineage>
</organism>
<dbReference type="EMBL" id="CAJNOT010000300">
    <property type="protein sequence ID" value="CAF0932113.1"/>
    <property type="molecule type" value="Genomic_DNA"/>
</dbReference>
<name>A0A815MP45_9BILA</name>
<dbReference type="Proteomes" id="UP000663836">
    <property type="component" value="Unassembled WGS sequence"/>
</dbReference>
<reference evidence="4" key="1">
    <citation type="submission" date="2021-02" db="EMBL/GenBank/DDBJ databases">
        <authorList>
            <person name="Nowell W R."/>
        </authorList>
    </citation>
    <scope>NUCLEOTIDE SEQUENCE</scope>
</reference>
<evidence type="ECO:0000313" key="8">
    <source>
        <dbReference type="Proteomes" id="UP000663889"/>
    </source>
</evidence>